<gene>
    <name evidence="1" type="ORF">JDO7802_01021</name>
</gene>
<dbReference type="RefSeq" id="WP_055083296.1">
    <property type="nucleotide sequence ID" value="NZ_CXSU01000011.1"/>
</dbReference>
<evidence type="ECO:0000313" key="2">
    <source>
        <dbReference type="Proteomes" id="UP000049222"/>
    </source>
</evidence>
<dbReference type="AlphaFoldDB" id="A0A0M6YHM1"/>
<dbReference type="OrthoDB" id="7657436at2"/>
<keyword evidence="2" id="KW-1185">Reference proteome</keyword>
<protein>
    <submittedName>
        <fullName evidence="1">Uncharacterized protein</fullName>
    </submittedName>
</protein>
<organism evidence="1 2">
    <name type="scientific">Jannaschia donghaensis</name>
    <dbReference type="NCBI Taxonomy" id="420998"/>
    <lineage>
        <taxon>Bacteria</taxon>
        <taxon>Pseudomonadati</taxon>
        <taxon>Pseudomonadota</taxon>
        <taxon>Alphaproteobacteria</taxon>
        <taxon>Rhodobacterales</taxon>
        <taxon>Roseobacteraceae</taxon>
        <taxon>Jannaschia</taxon>
    </lineage>
</organism>
<evidence type="ECO:0000313" key="1">
    <source>
        <dbReference type="EMBL" id="CTQ49013.1"/>
    </source>
</evidence>
<dbReference type="STRING" id="420998.JDO7802_01021"/>
<dbReference type="Proteomes" id="UP000049222">
    <property type="component" value="Unassembled WGS sequence"/>
</dbReference>
<reference evidence="1 2" key="1">
    <citation type="submission" date="2015-07" db="EMBL/GenBank/DDBJ databases">
        <authorList>
            <person name="Noorani M."/>
        </authorList>
    </citation>
    <scope>NUCLEOTIDE SEQUENCE [LARGE SCALE GENOMIC DNA]</scope>
    <source>
        <strain evidence="1 2">CECT 7802</strain>
    </source>
</reference>
<proteinExistence type="predicted"/>
<accession>A0A0M6YHM1</accession>
<sequence length="193" mass="20133">MIRPLVLLLALAGCVQTGTNGFGSGVGDIAAQRMRFAAEAVCLNNRTRGTQDRAARALNFPVRERDGNSIVYANPGTLTFIRIGPAPDQTFTDDQGQRRSIAGSGCSVGSPAVGTDRANRLAGEILAPRLIDGSDTLLAPLGAGTNVDGGVGFFFDNLAVTLPVARTTFTNPETGQGTAFDHPVILIVHAQAR</sequence>
<dbReference type="EMBL" id="CXSU01000011">
    <property type="protein sequence ID" value="CTQ49013.1"/>
    <property type="molecule type" value="Genomic_DNA"/>
</dbReference>
<name>A0A0M6YHM1_9RHOB</name>